<dbReference type="CDD" id="cd06464">
    <property type="entry name" value="ACD_sHsps-like"/>
    <property type="match status" value="1"/>
</dbReference>
<dbReference type="STRING" id="1306861.A0A4U6XTQ9"/>
<comment type="caution">
    <text evidence="6">The sequence shown here is derived from an EMBL/GenBank/DDBJ whole genome shotgun (WGS) entry which is preliminary data.</text>
</comment>
<evidence type="ECO:0000256" key="4">
    <source>
        <dbReference type="SAM" id="MobiDB-lite"/>
    </source>
</evidence>
<dbReference type="SUPFAM" id="SSF49764">
    <property type="entry name" value="HSP20-like chaperones"/>
    <property type="match status" value="1"/>
</dbReference>
<evidence type="ECO:0000256" key="2">
    <source>
        <dbReference type="PROSITE-ProRule" id="PRU00285"/>
    </source>
</evidence>
<name>A0A4U6XTQ9_9PEZI</name>
<evidence type="ECO:0000259" key="5">
    <source>
        <dbReference type="PROSITE" id="PS01031"/>
    </source>
</evidence>
<sequence>MSRCLLRLQLHQLYDIHNTSFTTHPSQHILHNTSYIYISFLHFTSRSNYQTAAIMSWAGPNGNNSHFNRPGGPQGFWNFIHSLDPNMRAGAGVDHSAPWANLPAGFPFHGSEFGFGGGPGGWGGWGEHRQGFGHRRRGGRCGGRGHHGPHGRHGMNEADEADETMRDPEGAMRDAPEETGNVSEKEKDNSPGTMRDSPDETPEHDFPQGPGGHSRGRHGRGPPGGDPWRHSRGHPHGPHGSRGPPPPPPGPHPPFFGAGHHHPPPPPPPPYNQPQGFDFANLQEYLSQFAGHPFAQQIREWATRFGGLNNPATGDGVRGGPTFANDDDSFTPPVDIFATEKSYILHFALPGAKKDDIGVDWDAEKGELRVAGVVYRPGDEDFLATMASSERRIGMFSRSVPLPPAGSEREDIDALSITAKMEDGILIVTVPKLEKEWTEIHKVDIE</sequence>
<feature type="compositionally biased region" description="Basic and acidic residues" evidence="4">
    <location>
        <begin position="163"/>
        <end position="176"/>
    </location>
</feature>
<feature type="region of interest" description="Disordered" evidence="4">
    <location>
        <begin position="131"/>
        <end position="277"/>
    </location>
</feature>
<evidence type="ECO:0000313" key="7">
    <source>
        <dbReference type="Proteomes" id="UP000310108"/>
    </source>
</evidence>
<dbReference type="InterPro" id="IPR031107">
    <property type="entry name" value="Small_HSP"/>
</dbReference>
<proteinExistence type="inferred from homology"/>
<reference evidence="6 7" key="1">
    <citation type="journal article" date="2019" name="PLoS ONE">
        <title>Comparative genome analysis indicates high evolutionary potential of pathogenicity genes in Colletotrichum tanaceti.</title>
        <authorList>
            <person name="Lelwala R.V."/>
            <person name="Korhonen P.K."/>
            <person name="Young N.D."/>
            <person name="Scott J.B."/>
            <person name="Ades P.A."/>
            <person name="Gasser R.B."/>
            <person name="Taylor P.W.J."/>
        </authorList>
    </citation>
    <scope>NUCLEOTIDE SEQUENCE [LARGE SCALE GENOMIC DNA]</scope>
    <source>
        <strain evidence="6">BRIP57314</strain>
    </source>
</reference>
<evidence type="ECO:0000256" key="3">
    <source>
        <dbReference type="RuleBase" id="RU003616"/>
    </source>
</evidence>
<dbReference type="PANTHER" id="PTHR11527">
    <property type="entry name" value="HEAT-SHOCK PROTEIN 20 FAMILY MEMBER"/>
    <property type="match status" value="1"/>
</dbReference>
<evidence type="ECO:0000313" key="6">
    <source>
        <dbReference type="EMBL" id="TKW59324.1"/>
    </source>
</evidence>
<dbReference type="EMBL" id="PJEX01000011">
    <property type="protein sequence ID" value="TKW59324.1"/>
    <property type="molecule type" value="Genomic_DNA"/>
</dbReference>
<feature type="compositionally biased region" description="Basic residues" evidence="4">
    <location>
        <begin position="230"/>
        <end position="239"/>
    </location>
</feature>
<comment type="similarity">
    <text evidence="2 3">Belongs to the small heat shock protein (HSP20) family.</text>
</comment>
<dbReference type="InterPro" id="IPR008978">
    <property type="entry name" value="HSP20-like_chaperone"/>
</dbReference>
<keyword evidence="1 6" id="KW-0346">Stress response</keyword>
<dbReference type="InterPro" id="IPR002068">
    <property type="entry name" value="A-crystallin/Hsp20_dom"/>
</dbReference>
<dbReference type="AlphaFoldDB" id="A0A4U6XTQ9"/>
<feature type="compositionally biased region" description="Pro residues" evidence="4">
    <location>
        <begin position="243"/>
        <end position="254"/>
    </location>
</feature>
<gene>
    <name evidence="6" type="primary">hsp16</name>
    <name evidence="6" type="ORF">CTA1_7080</name>
</gene>
<feature type="compositionally biased region" description="Basic and acidic residues" evidence="4">
    <location>
        <begin position="196"/>
        <end position="206"/>
    </location>
</feature>
<dbReference type="PROSITE" id="PS01031">
    <property type="entry name" value="SHSP"/>
    <property type="match status" value="1"/>
</dbReference>
<dbReference type="Proteomes" id="UP000310108">
    <property type="component" value="Unassembled WGS sequence"/>
</dbReference>
<dbReference type="Gene3D" id="2.60.40.790">
    <property type="match status" value="1"/>
</dbReference>
<organism evidence="6 7">
    <name type="scientific">Colletotrichum tanaceti</name>
    <dbReference type="NCBI Taxonomy" id="1306861"/>
    <lineage>
        <taxon>Eukaryota</taxon>
        <taxon>Fungi</taxon>
        <taxon>Dikarya</taxon>
        <taxon>Ascomycota</taxon>
        <taxon>Pezizomycotina</taxon>
        <taxon>Sordariomycetes</taxon>
        <taxon>Hypocreomycetidae</taxon>
        <taxon>Glomerellales</taxon>
        <taxon>Glomerellaceae</taxon>
        <taxon>Colletotrichum</taxon>
        <taxon>Colletotrichum destructivum species complex</taxon>
    </lineage>
</organism>
<evidence type="ECO:0000256" key="1">
    <source>
        <dbReference type="ARBA" id="ARBA00023016"/>
    </source>
</evidence>
<feature type="domain" description="SHSP" evidence="5">
    <location>
        <begin position="325"/>
        <end position="446"/>
    </location>
</feature>
<protein>
    <submittedName>
        <fullName evidence="6">Heat shock protein 16</fullName>
    </submittedName>
</protein>
<feature type="compositionally biased region" description="Basic residues" evidence="4">
    <location>
        <begin position="131"/>
        <end position="153"/>
    </location>
</feature>
<accession>A0A4U6XTQ9</accession>
<keyword evidence="7" id="KW-1185">Reference proteome</keyword>
<dbReference type="Pfam" id="PF00011">
    <property type="entry name" value="HSP20"/>
    <property type="match status" value="1"/>
</dbReference>